<feature type="region of interest" description="Disordered" evidence="1">
    <location>
        <begin position="633"/>
        <end position="712"/>
    </location>
</feature>
<dbReference type="AlphaFoldDB" id="A0A1B9GRB1"/>
<evidence type="ECO:0000256" key="1">
    <source>
        <dbReference type="SAM" id="MobiDB-lite"/>
    </source>
</evidence>
<keyword evidence="3" id="KW-1185">Reference proteome</keyword>
<feature type="compositionally biased region" description="Low complexity" evidence="1">
    <location>
        <begin position="134"/>
        <end position="148"/>
    </location>
</feature>
<feature type="region of interest" description="Disordered" evidence="1">
    <location>
        <begin position="447"/>
        <end position="489"/>
    </location>
</feature>
<dbReference type="STRING" id="1296120.A0A1B9GRB1"/>
<reference evidence="3" key="2">
    <citation type="submission" date="2013-12" db="EMBL/GenBank/DDBJ databases">
        <title>Evolution of pathogenesis and genome organization in the Tremellales.</title>
        <authorList>
            <person name="Cuomo C."/>
            <person name="Litvintseva A."/>
            <person name="Heitman J."/>
            <person name="Chen Y."/>
            <person name="Sun S."/>
            <person name="Springer D."/>
            <person name="Dromer F."/>
            <person name="Young S."/>
            <person name="Zeng Q."/>
            <person name="Chapman S."/>
            <person name="Gujja S."/>
            <person name="Saif S."/>
            <person name="Birren B."/>
        </authorList>
    </citation>
    <scope>NUCLEOTIDE SEQUENCE [LARGE SCALE GENOMIC DNA]</scope>
    <source>
        <strain evidence="3">BCC8398</strain>
    </source>
</reference>
<feature type="compositionally biased region" description="Polar residues" evidence="1">
    <location>
        <begin position="1"/>
        <end position="43"/>
    </location>
</feature>
<feature type="compositionally biased region" description="Polar residues" evidence="1">
    <location>
        <begin position="264"/>
        <end position="281"/>
    </location>
</feature>
<feature type="region of interest" description="Disordered" evidence="1">
    <location>
        <begin position="761"/>
        <end position="830"/>
    </location>
</feature>
<dbReference type="PANTHER" id="PTHR21456">
    <property type="entry name" value="FAMILY WITH SEQUENCE SIMILARITY 102"/>
    <property type="match status" value="1"/>
</dbReference>
<sequence length="830" mass="88624">MPPTRSSTPGYASSVASSSQTIPPNNNSGFISLNGEGSSSSTAHQQHQQQHQHQSKLAKFKQIFDTQKYAVFETHVTIHELGNVPQLQGEFDVKWKFRGKRPKSKELLEINKNGPLPKPSLPNLKLASQNMHPSSSSASLQSTSTTSSGAYPPTPRSLLTPSGAPTRPSRTLSLPPSRDDLNRPMKKGSDPTPLKQVLQSVTSGESSSTGQGHPTVESPQQLVDEPEGLDGDLHPRDYGEPDSRRSTQSAGIPPLISVHRPSLPISTASSSRNPSGISTPTERLAVPFPRGVPPIRSGTTPSYSTLIDPLPGSDENRRSLNRTISMATTATSRSTSASISAHPKLNRARSASGPGPSRNAPHTDLLSEARKGTTPGRPLRSHSCKWEYELHHVLRIPLGKPLPDTAPNGYSYRQNTKGPPPPSFPVLGTGPHSESGLRLVIEQLPAPGKSSSISTAGADASLESTSAAAQKSNKKDHHPTEAGDRRENREKSVFGVVDVDLAAFAGKGKMTRRFLLRGSRTNATIKLSVDMRWIGGEQNWAAPPMQEGHHVAGVSDLVGNETAEAMRSDLGLVKTPSNSSSGSSLGLERTRTNFSAMSSVYASRNHSAISLGASLPSHQYQSFEHHLLKPEAQPRYQGGSSPMNRNGSGGDEYLSSAPASNHSSPSKHQRGVASSTLSPSPVIMSLSKVHHHHRHHTHHIRGHGRVPSKSGIHDLPPEVIIEAIFNPHPASVEGPFTYVPEGPGHTDLAGEKEVLDQVLKDAGGDEGDNPPEGESPPNEDDGAAGAGSGSGEKGKHRLGWRMRGRARADREKKERRGRQRTDSSGTGTGA</sequence>
<feature type="compositionally biased region" description="Polar residues" evidence="1">
    <location>
        <begin position="197"/>
        <end position="221"/>
    </location>
</feature>
<feature type="region of interest" description="Disordered" evidence="1">
    <location>
        <begin position="110"/>
        <end position="317"/>
    </location>
</feature>
<feature type="compositionally biased region" description="Low complexity" evidence="1">
    <location>
        <begin position="111"/>
        <end position="126"/>
    </location>
</feature>
<dbReference type="EMBL" id="KI669504">
    <property type="protein sequence ID" value="OCF33610.1"/>
    <property type="molecule type" value="Genomic_DNA"/>
</dbReference>
<feature type="region of interest" description="Disordered" evidence="1">
    <location>
        <begin position="1"/>
        <end position="57"/>
    </location>
</feature>
<feature type="compositionally biased region" description="Low complexity" evidence="1">
    <location>
        <begin position="329"/>
        <end position="341"/>
    </location>
</feature>
<gene>
    <name evidence="2" type="ORF">I316_04683</name>
</gene>
<accession>A0A1B9GRB1</accession>
<dbReference type="InterPro" id="IPR039931">
    <property type="entry name" value="EEIG1/2-like"/>
</dbReference>
<name>A0A1B9GRB1_9TREE</name>
<protein>
    <recommendedName>
        <fullName evidence="4">C2 NT-type domain-containing protein</fullName>
    </recommendedName>
</protein>
<evidence type="ECO:0000313" key="3">
    <source>
        <dbReference type="Proteomes" id="UP000092666"/>
    </source>
</evidence>
<feature type="compositionally biased region" description="Low complexity" evidence="1">
    <location>
        <begin position="655"/>
        <end position="664"/>
    </location>
</feature>
<feature type="compositionally biased region" description="Acidic residues" evidence="1">
    <location>
        <begin position="764"/>
        <end position="782"/>
    </location>
</feature>
<feature type="compositionally biased region" description="Basic and acidic residues" evidence="1">
    <location>
        <begin position="478"/>
        <end position="489"/>
    </location>
</feature>
<feature type="compositionally biased region" description="Basic and acidic residues" evidence="1">
    <location>
        <begin position="231"/>
        <end position="245"/>
    </location>
</feature>
<feature type="compositionally biased region" description="Basic and acidic residues" evidence="1">
    <location>
        <begin position="177"/>
        <end position="189"/>
    </location>
</feature>
<reference evidence="2 3" key="1">
    <citation type="submission" date="2013-07" db="EMBL/GenBank/DDBJ databases">
        <title>The Genome Sequence of Cryptococcus heveanensis BCC8398.</title>
        <authorList>
            <consortium name="The Broad Institute Genome Sequencing Platform"/>
            <person name="Cuomo C."/>
            <person name="Litvintseva A."/>
            <person name="Chen Y."/>
            <person name="Heitman J."/>
            <person name="Sun S."/>
            <person name="Springer D."/>
            <person name="Dromer F."/>
            <person name="Young S.K."/>
            <person name="Zeng Q."/>
            <person name="Gargeya S."/>
            <person name="Fitzgerald M."/>
            <person name="Abouelleil A."/>
            <person name="Alvarado L."/>
            <person name="Berlin A.M."/>
            <person name="Chapman S.B."/>
            <person name="Dewar J."/>
            <person name="Goldberg J."/>
            <person name="Griggs A."/>
            <person name="Gujja S."/>
            <person name="Hansen M."/>
            <person name="Howarth C."/>
            <person name="Imamovic A."/>
            <person name="Larimer J."/>
            <person name="McCowan C."/>
            <person name="Murphy C."/>
            <person name="Pearson M."/>
            <person name="Priest M."/>
            <person name="Roberts A."/>
            <person name="Saif S."/>
            <person name="Shea T."/>
            <person name="Sykes S."/>
            <person name="Wortman J."/>
            <person name="Nusbaum C."/>
            <person name="Birren B."/>
        </authorList>
    </citation>
    <scope>NUCLEOTIDE SEQUENCE [LARGE SCALE GENOMIC DNA]</scope>
    <source>
        <strain evidence="2 3">BCC8398</strain>
    </source>
</reference>
<organism evidence="2 3">
    <name type="scientific">Kwoniella heveanensis BCC8398</name>
    <dbReference type="NCBI Taxonomy" id="1296120"/>
    <lineage>
        <taxon>Eukaryota</taxon>
        <taxon>Fungi</taxon>
        <taxon>Dikarya</taxon>
        <taxon>Basidiomycota</taxon>
        <taxon>Agaricomycotina</taxon>
        <taxon>Tremellomycetes</taxon>
        <taxon>Tremellales</taxon>
        <taxon>Cryptococcaceae</taxon>
        <taxon>Kwoniella</taxon>
    </lineage>
</organism>
<dbReference type="Proteomes" id="UP000092666">
    <property type="component" value="Unassembled WGS sequence"/>
</dbReference>
<feature type="compositionally biased region" description="Basic residues" evidence="1">
    <location>
        <begin position="794"/>
        <end position="805"/>
    </location>
</feature>
<proteinExistence type="predicted"/>
<feature type="region of interest" description="Disordered" evidence="1">
    <location>
        <begin position="400"/>
        <end position="432"/>
    </location>
</feature>
<evidence type="ECO:0000313" key="2">
    <source>
        <dbReference type="EMBL" id="OCF33610.1"/>
    </source>
</evidence>
<feature type="region of interest" description="Disordered" evidence="1">
    <location>
        <begin position="329"/>
        <end position="380"/>
    </location>
</feature>
<feature type="compositionally biased region" description="Basic residues" evidence="1">
    <location>
        <begin position="688"/>
        <end position="706"/>
    </location>
</feature>
<dbReference type="OrthoDB" id="3365224at2759"/>
<evidence type="ECO:0008006" key="4">
    <source>
        <dbReference type="Google" id="ProtNLM"/>
    </source>
</evidence>
<feature type="compositionally biased region" description="Polar residues" evidence="1">
    <location>
        <begin position="462"/>
        <end position="471"/>
    </location>
</feature>
<dbReference type="PANTHER" id="PTHR21456:SF1">
    <property type="entry name" value="C2 NT-TYPE DOMAIN-CONTAINING PROTEIN"/>
    <property type="match status" value="1"/>
</dbReference>